<dbReference type="CDD" id="cd00093">
    <property type="entry name" value="HTH_XRE"/>
    <property type="match status" value="1"/>
</dbReference>
<proteinExistence type="predicted"/>
<dbReference type="GO" id="GO:0003677">
    <property type="term" value="F:DNA binding"/>
    <property type="evidence" value="ECO:0007669"/>
    <property type="project" value="InterPro"/>
</dbReference>
<reference evidence="2" key="1">
    <citation type="submission" date="2019-09" db="EMBL/GenBank/DDBJ databases">
        <title>Characterisation of the sponge microbiome using genome-centric metagenomics.</title>
        <authorList>
            <person name="Engelberts J.P."/>
            <person name="Robbins S.J."/>
            <person name="De Goeij J.M."/>
            <person name="Aranda M."/>
            <person name="Bell S.C."/>
            <person name="Webster N.S."/>
        </authorList>
    </citation>
    <scope>NUCLEOTIDE SEQUENCE</scope>
    <source>
        <strain evidence="2">SB0675_bin_29</strain>
    </source>
</reference>
<evidence type="ECO:0000313" key="2">
    <source>
        <dbReference type="EMBL" id="MYH63773.1"/>
    </source>
</evidence>
<dbReference type="SMART" id="SM00530">
    <property type="entry name" value="HTH_XRE"/>
    <property type="match status" value="1"/>
</dbReference>
<organism evidence="2">
    <name type="scientific">Caldilineaceae bacterium SB0675_bin_29</name>
    <dbReference type="NCBI Taxonomy" id="2605266"/>
    <lineage>
        <taxon>Bacteria</taxon>
        <taxon>Bacillati</taxon>
        <taxon>Chloroflexota</taxon>
        <taxon>Caldilineae</taxon>
        <taxon>Caldilineales</taxon>
        <taxon>Caldilineaceae</taxon>
    </lineage>
</organism>
<dbReference type="Gene3D" id="3.30.450.180">
    <property type="match status" value="1"/>
</dbReference>
<evidence type="ECO:0000259" key="1">
    <source>
        <dbReference type="PROSITE" id="PS50943"/>
    </source>
</evidence>
<dbReference type="InterPro" id="IPR010982">
    <property type="entry name" value="Lambda_DNA-bd_dom_sf"/>
</dbReference>
<accession>A0A6B1G2P9</accession>
<dbReference type="SUPFAM" id="SSF47413">
    <property type="entry name" value="lambda repressor-like DNA-binding domains"/>
    <property type="match status" value="1"/>
</dbReference>
<dbReference type="InterPro" id="IPR041413">
    <property type="entry name" value="MLTR_LBD"/>
</dbReference>
<feature type="domain" description="HTH cro/C1-type" evidence="1">
    <location>
        <begin position="35"/>
        <end position="84"/>
    </location>
</feature>
<sequence length="301" mass="33320">MTAGNEEEAVEHRNFGRVVAALRREQIDFASGHSWSQRQLAEETGLTVRIVGKIERGEQARLDGAILEGLAQAFQLTPFERREFFAMASEVTDASLVRGAIGNEDVFAQVWALLDTLCAPAFLMDPFADIIGVNRALLTFHDLSLAQLKAARTTAAGANNIVLLLAPGGRLRAMLGRGWRPIALANIQQWRAMTLRYRHTARFRQLFSALSAYPDFYGLWADSHENGYDDYSRLRSYSYLHGAHGPVAYTVFTNTSVSAFGELYLSTFVPQDRVTTVLFQELAGKGGQALSLAPWPHPSLD</sequence>
<dbReference type="Pfam" id="PF01381">
    <property type="entry name" value="HTH_3"/>
    <property type="match status" value="1"/>
</dbReference>
<dbReference type="PROSITE" id="PS50943">
    <property type="entry name" value="HTH_CROC1"/>
    <property type="match status" value="1"/>
</dbReference>
<gene>
    <name evidence="2" type="ORF">F4148_19165</name>
</gene>
<dbReference type="Pfam" id="PF17765">
    <property type="entry name" value="MLTR_LBD"/>
    <property type="match status" value="1"/>
</dbReference>
<comment type="caution">
    <text evidence="2">The sequence shown here is derived from an EMBL/GenBank/DDBJ whole genome shotgun (WGS) entry which is preliminary data.</text>
</comment>
<dbReference type="PANTHER" id="PTHR35010:SF3">
    <property type="entry name" value="BLL4873 PROTEIN"/>
    <property type="match status" value="1"/>
</dbReference>
<dbReference type="PANTHER" id="PTHR35010">
    <property type="entry name" value="BLL4672 PROTEIN-RELATED"/>
    <property type="match status" value="1"/>
</dbReference>
<protein>
    <submittedName>
        <fullName evidence="2">Helix-turn-helix transcriptional regulator</fullName>
    </submittedName>
</protein>
<dbReference type="AlphaFoldDB" id="A0A6B1G2P9"/>
<dbReference type="InterPro" id="IPR001387">
    <property type="entry name" value="Cro/C1-type_HTH"/>
</dbReference>
<dbReference type="Gene3D" id="1.10.260.40">
    <property type="entry name" value="lambda repressor-like DNA-binding domains"/>
    <property type="match status" value="1"/>
</dbReference>
<name>A0A6B1G2P9_9CHLR</name>
<dbReference type="EMBL" id="VYDA01000678">
    <property type="protein sequence ID" value="MYH63773.1"/>
    <property type="molecule type" value="Genomic_DNA"/>
</dbReference>